<evidence type="ECO:0000313" key="4">
    <source>
        <dbReference type="EMBL" id="MFC5631452.1"/>
    </source>
</evidence>
<feature type="domain" description="N-acetyltransferase" evidence="3">
    <location>
        <begin position="4"/>
        <end position="154"/>
    </location>
</feature>
<dbReference type="Pfam" id="PF00583">
    <property type="entry name" value="Acetyltransf_1"/>
    <property type="match status" value="1"/>
</dbReference>
<comment type="caution">
    <text evidence="4">The sequence shown here is derived from an EMBL/GenBank/DDBJ whole genome shotgun (WGS) entry which is preliminary data.</text>
</comment>
<evidence type="ECO:0000313" key="5">
    <source>
        <dbReference type="Proteomes" id="UP001596110"/>
    </source>
</evidence>
<sequence length="284" mass="32921">MTIIATNQLSEQQEQEVRQLIAEIRAYDNFTREPYLSNMLNFDQDMPAFFLAYEKNELRGFLTVYADGPNEVDLFIWVAPAYRRQGIARQLFERYQKETAIYGLGNPSFNIERHFLENNPWLLSAWQVIESDESEFWMSRSRDKVDIEERRDIIVCQAEIQHLEAIAIFQSETFEEDLEVCRQYAREAIEDESSLLYVVLRADEVIASCTVDLSSGDQLLYGLAVKNAEQGKGIGTYMTKFILNDRIESDNRPFQIAVEADNAVAKHLYEKLGFVTSSEITYLK</sequence>
<dbReference type="RefSeq" id="WP_156806664.1">
    <property type="nucleotide sequence ID" value="NZ_JBHSOJ010000016.1"/>
</dbReference>
<dbReference type="InterPro" id="IPR016181">
    <property type="entry name" value="Acyl_CoA_acyltransferase"/>
</dbReference>
<protein>
    <submittedName>
        <fullName evidence="4">GNAT family N-acetyltransferase</fullName>
    </submittedName>
</protein>
<dbReference type="PANTHER" id="PTHR43420">
    <property type="entry name" value="ACETYLTRANSFERASE"/>
    <property type="match status" value="1"/>
</dbReference>
<dbReference type="SUPFAM" id="SSF55729">
    <property type="entry name" value="Acyl-CoA N-acyltransferases (Nat)"/>
    <property type="match status" value="2"/>
</dbReference>
<organism evidence="4 5">
    <name type="scientific">Streptococcus caledonicus</name>
    <dbReference type="NCBI Taxonomy" id="2614158"/>
    <lineage>
        <taxon>Bacteria</taxon>
        <taxon>Bacillati</taxon>
        <taxon>Bacillota</taxon>
        <taxon>Bacilli</taxon>
        <taxon>Lactobacillales</taxon>
        <taxon>Streptococcaceae</taxon>
        <taxon>Streptococcus</taxon>
    </lineage>
</organism>
<dbReference type="InterPro" id="IPR050680">
    <property type="entry name" value="YpeA/RimI_acetyltransf"/>
</dbReference>
<evidence type="ECO:0000256" key="1">
    <source>
        <dbReference type="ARBA" id="ARBA00022679"/>
    </source>
</evidence>
<accession>A0ABW0UD33</accession>
<name>A0ABW0UD33_9STRE</name>
<keyword evidence="2" id="KW-0012">Acyltransferase</keyword>
<dbReference type="Pfam" id="PF13673">
    <property type="entry name" value="Acetyltransf_10"/>
    <property type="match status" value="1"/>
</dbReference>
<reference evidence="5" key="1">
    <citation type="journal article" date="2019" name="Int. J. Syst. Evol. Microbiol.">
        <title>The Global Catalogue of Microorganisms (GCM) 10K type strain sequencing project: providing services to taxonomists for standard genome sequencing and annotation.</title>
        <authorList>
            <consortium name="The Broad Institute Genomics Platform"/>
            <consortium name="The Broad Institute Genome Sequencing Center for Infectious Disease"/>
            <person name="Wu L."/>
            <person name="Ma J."/>
        </authorList>
    </citation>
    <scope>NUCLEOTIDE SEQUENCE [LARGE SCALE GENOMIC DNA]</scope>
    <source>
        <strain evidence="5">DT43</strain>
    </source>
</reference>
<evidence type="ECO:0000259" key="3">
    <source>
        <dbReference type="PROSITE" id="PS51186"/>
    </source>
</evidence>
<dbReference type="InterPro" id="IPR000182">
    <property type="entry name" value="GNAT_dom"/>
</dbReference>
<keyword evidence="1" id="KW-0808">Transferase</keyword>
<gene>
    <name evidence="4" type="ORF">ACFPQ3_07655</name>
</gene>
<keyword evidence="5" id="KW-1185">Reference proteome</keyword>
<evidence type="ECO:0000256" key="2">
    <source>
        <dbReference type="ARBA" id="ARBA00023315"/>
    </source>
</evidence>
<dbReference type="PANTHER" id="PTHR43420:SF44">
    <property type="entry name" value="ACETYLTRANSFERASE YPEA"/>
    <property type="match status" value="1"/>
</dbReference>
<dbReference type="Gene3D" id="3.40.630.30">
    <property type="match status" value="2"/>
</dbReference>
<feature type="domain" description="N-acetyltransferase" evidence="3">
    <location>
        <begin position="153"/>
        <end position="284"/>
    </location>
</feature>
<dbReference type="Proteomes" id="UP001596110">
    <property type="component" value="Unassembled WGS sequence"/>
</dbReference>
<dbReference type="EMBL" id="JBHSOJ010000016">
    <property type="protein sequence ID" value="MFC5631452.1"/>
    <property type="molecule type" value="Genomic_DNA"/>
</dbReference>
<dbReference type="PROSITE" id="PS51186">
    <property type="entry name" value="GNAT"/>
    <property type="match status" value="2"/>
</dbReference>
<dbReference type="CDD" id="cd04301">
    <property type="entry name" value="NAT_SF"/>
    <property type="match status" value="1"/>
</dbReference>
<proteinExistence type="predicted"/>